<gene>
    <name evidence="9" type="ORF">SAMN02745136_04695</name>
</gene>
<reference evidence="9 10" key="1">
    <citation type="submission" date="2016-11" db="EMBL/GenBank/DDBJ databases">
        <authorList>
            <person name="Jaros S."/>
            <person name="Januszkiewicz K."/>
            <person name="Wedrychowicz H."/>
        </authorList>
    </citation>
    <scope>NUCLEOTIDE SEQUENCE [LARGE SCALE GENOMIC DNA]</scope>
    <source>
        <strain evidence="9 10">DSM 15929</strain>
    </source>
</reference>
<dbReference type="InterPro" id="IPR018062">
    <property type="entry name" value="HTH_AraC-typ_CS"/>
</dbReference>
<dbReference type="PROSITE" id="PS50110">
    <property type="entry name" value="RESPONSE_REGULATORY"/>
    <property type="match status" value="1"/>
</dbReference>
<evidence type="ECO:0000313" key="9">
    <source>
        <dbReference type="EMBL" id="SHL34915.1"/>
    </source>
</evidence>
<keyword evidence="6" id="KW-0597">Phosphoprotein</keyword>
<dbReference type="AlphaFoldDB" id="A0A1M6ZX41"/>
<evidence type="ECO:0000259" key="8">
    <source>
        <dbReference type="PROSITE" id="PS50110"/>
    </source>
</evidence>
<proteinExistence type="predicted"/>
<evidence type="ECO:0000256" key="5">
    <source>
        <dbReference type="ARBA" id="ARBA00024867"/>
    </source>
</evidence>
<dbReference type="Gene3D" id="3.40.50.2300">
    <property type="match status" value="1"/>
</dbReference>
<dbReference type="SMART" id="SM00448">
    <property type="entry name" value="REC"/>
    <property type="match status" value="1"/>
</dbReference>
<dbReference type="SUPFAM" id="SSF46689">
    <property type="entry name" value="Homeodomain-like"/>
    <property type="match status" value="2"/>
</dbReference>
<evidence type="ECO:0000256" key="3">
    <source>
        <dbReference type="ARBA" id="ARBA00023125"/>
    </source>
</evidence>
<evidence type="ECO:0000259" key="7">
    <source>
        <dbReference type="PROSITE" id="PS01124"/>
    </source>
</evidence>
<dbReference type="GO" id="GO:0003700">
    <property type="term" value="F:DNA-binding transcription factor activity"/>
    <property type="evidence" value="ECO:0007669"/>
    <property type="project" value="InterPro"/>
</dbReference>
<dbReference type="EMBL" id="FRAC01000030">
    <property type="protein sequence ID" value="SHL34915.1"/>
    <property type="molecule type" value="Genomic_DNA"/>
</dbReference>
<dbReference type="CDD" id="cd17536">
    <property type="entry name" value="REC_YesN-like"/>
    <property type="match status" value="1"/>
</dbReference>
<dbReference type="PANTHER" id="PTHR43280">
    <property type="entry name" value="ARAC-FAMILY TRANSCRIPTIONAL REGULATOR"/>
    <property type="match status" value="1"/>
</dbReference>
<dbReference type="Gene3D" id="1.10.10.60">
    <property type="entry name" value="Homeodomain-like"/>
    <property type="match status" value="2"/>
</dbReference>
<keyword evidence="10" id="KW-1185">Reference proteome</keyword>
<evidence type="ECO:0000256" key="4">
    <source>
        <dbReference type="ARBA" id="ARBA00023163"/>
    </source>
</evidence>
<dbReference type="SMART" id="SM00342">
    <property type="entry name" value="HTH_ARAC"/>
    <property type="match status" value="1"/>
</dbReference>
<feature type="domain" description="Response regulatory" evidence="8">
    <location>
        <begin position="2"/>
        <end position="119"/>
    </location>
</feature>
<dbReference type="OrthoDB" id="1974963at2"/>
<accession>A0A1M6ZX41</accession>
<dbReference type="STRING" id="1121322.SAMN02745136_04695"/>
<dbReference type="GO" id="GO:0043565">
    <property type="term" value="F:sequence-specific DNA binding"/>
    <property type="evidence" value="ECO:0007669"/>
    <property type="project" value="InterPro"/>
</dbReference>
<dbReference type="Pfam" id="PF00072">
    <property type="entry name" value="Response_reg"/>
    <property type="match status" value="1"/>
</dbReference>
<dbReference type="PANTHER" id="PTHR43280:SF10">
    <property type="entry name" value="REGULATORY PROTEIN POCR"/>
    <property type="match status" value="1"/>
</dbReference>
<dbReference type="InterPro" id="IPR001789">
    <property type="entry name" value="Sig_transdc_resp-reg_receiver"/>
</dbReference>
<dbReference type="PROSITE" id="PS00041">
    <property type="entry name" value="HTH_ARAC_FAMILY_1"/>
    <property type="match status" value="1"/>
</dbReference>
<keyword evidence="3" id="KW-0238">DNA-binding</keyword>
<organism evidence="9 10">
    <name type="scientific">Anaerocolumna jejuensis DSM 15929</name>
    <dbReference type="NCBI Taxonomy" id="1121322"/>
    <lineage>
        <taxon>Bacteria</taxon>
        <taxon>Bacillati</taxon>
        <taxon>Bacillota</taxon>
        <taxon>Clostridia</taxon>
        <taxon>Lachnospirales</taxon>
        <taxon>Lachnospiraceae</taxon>
        <taxon>Anaerocolumna</taxon>
    </lineage>
</organism>
<dbReference type="GO" id="GO:0000160">
    <property type="term" value="P:phosphorelay signal transduction system"/>
    <property type="evidence" value="ECO:0007669"/>
    <property type="project" value="InterPro"/>
</dbReference>
<dbReference type="InterPro" id="IPR009057">
    <property type="entry name" value="Homeodomain-like_sf"/>
</dbReference>
<evidence type="ECO:0000256" key="6">
    <source>
        <dbReference type="PROSITE-ProRule" id="PRU00169"/>
    </source>
</evidence>
<name>A0A1M6ZX41_9FIRM</name>
<dbReference type="InterPro" id="IPR018060">
    <property type="entry name" value="HTH_AraC"/>
</dbReference>
<evidence type="ECO:0000256" key="1">
    <source>
        <dbReference type="ARBA" id="ARBA00018672"/>
    </source>
</evidence>
<dbReference type="InterPro" id="IPR011006">
    <property type="entry name" value="CheY-like_superfamily"/>
</dbReference>
<feature type="domain" description="HTH araC/xylS-type" evidence="7">
    <location>
        <begin position="430"/>
        <end position="528"/>
    </location>
</feature>
<protein>
    <recommendedName>
        <fullName evidence="1">Stage 0 sporulation protein A homolog</fullName>
    </recommendedName>
</protein>
<keyword evidence="2" id="KW-0805">Transcription regulation</keyword>
<dbReference type="Proteomes" id="UP000184386">
    <property type="component" value="Unassembled WGS sequence"/>
</dbReference>
<feature type="modified residue" description="4-aspartylphosphate" evidence="6">
    <location>
        <position position="54"/>
    </location>
</feature>
<dbReference type="SUPFAM" id="SSF52172">
    <property type="entry name" value="CheY-like"/>
    <property type="match status" value="1"/>
</dbReference>
<comment type="function">
    <text evidence="5">May play the central regulatory role in sporulation. It may be an element of the effector pathway responsible for the activation of sporulation genes in response to nutritional stress. Spo0A may act in concert with spo0H (a sigma factor) to control the expression of some genes that are critical to the sporulation process.</text>
</comment>
<dbReference type="PROSITE" id="PS01124">
    <property type="entry name" value="HTH_ARAC_FAMILY_2"/>
    <property type="match status" value="1"/>
</dbReference>
<dbReference type="RefSeq" id="WP_073279467.1">
    <property type="nucleotide sequence ID" value="NZ_FRAC01000030.1"/>
</dbReference>
<dbReference type="Pfam" id="PF12833">
    <property type="entry name" value="HTH_18"/>
    <property type="match status" value="1"/>
</dbReference>
<evidence type="ECO:0000256" key="2">
    <source>
        <dbReference type="ARBA" id="ARBA00023015"/>
    </source>
</evidence>
<evidence type="ECO:0000313" key="10">
    <source>
        <dbReference type="Proteomes" id="UP000184386"/>
    </source>
</evidence>
<keyword evidence="4" id="KW-0804">Transcription</keyword>
<sequence length="532" mass="61661">MTVLIVDDQTIVVSGILFGIDWNKLKVDRTLKAYNAYEAKKILTEYQVDIMLCDIEMPAENGLSLYAWTKEQNMDLECIFLTAHADFMYAKEAIRLGSFEYILQPARYEEVENAILRAMEKIRAKRKKTEYSSYGKVLYEKKDVLLEGLLKEVFLGKGQDVEASCQTLETLGVHLKTSKLGYVCLVHIQRWSMAIDSWESQLLRYTMNNVVSELFSYYGQKVLLLQVDRENYVFTVYTEEVLEMEEEAVFRQLNQLVEVYDKHFQCRIACYYKICHEVSQLPVCIEGLIKQREDNVAAFSKVFMPEKAEKAAEKEEAAQNLCAGLEELLLNGAAESLQKEAFQILDRMYAEEGLGADFLRRFYHEFMQLVYTVSDRLGIKPGQIFESQEVLKRSLTAYTSVEEMKWLISYVAAFFNETLTSDEKQKNQIDTILQYIRSNLDKDIRRSDIADQVFLNQNYVSRLFKNEMGISLKEYIILEKMKLAQILLKSTNMSISMIASKVGYSNFSHFSQTYKKIMGVTPVDDRLREDGK</sequence>